<dbReference type="RefSeq" id="XP_052949145.1">
    <property type="nucleotide sequence ID" value="XM_053087824.1"/>
</dbReference>
<dbReference type="EMBL" id="JAKWFO010000001">
    <property type="protein sequence ID" value="KAI9639368.1"/>
    <property type="molecule type" value="Genomic_DNA"/>
</dbReference>
<reference evidence="2" key="1">
    <citation type="journal article" date="2022" name="G3 (Bethesda)">
        <title>High quality genome of the basidiomycete yeast Dioszegia hungarica PDD-24b-2 isolated from cloud water.</title>
        <authorList>
            <person name="Jarrige D."/>
            <person name="Haridas S."/>
            <person name="Bleykasten-Grosshans C."/>
            <person name="Joly M."/>
            <person name="Nadalig T."/>
            <person name="Sancelme M."/>
            <person name="Vuilleumier S."/>
            <person name="Grigoriev I.V."/>
            <person name="Amato P."/>
            <person name="Bringel F."/>
        </authorList>
    </citation>
    <scope>NUCLEOTIDE SEQUENCE</scope>
    <source>
        <strain evidence="2">PDD-24b-2</strain>
    </source>
</reference>
<gene>
    <name evidence="2" type="ORF">MKK02DRAFT_29447</name>
</gene>
<keyword evidence="3" id="KW-1185">Reference proteome</keyword>
<dbReference type="GeneID" id="77727029"/>
<evidence type="ECO:0000256" key="1">
    <source>
        <dbReference type="SAM" id="MobiDB-lite"/>
    </source>
</evidence>
<proteinExistence type="predicted"/>
<name>A0AA38HD78_9TREE</name>
<dbReference type="Proteomes" id="UP001164286">
    <property type="component" value="Unassembled WGS sequence"/>
</dbReference>
<evidence type="ECO:0000313" key="2">
    <source>
        <dbReference type="EMBL" id="KAI9639368.1"/>
    </source>
</evidence>
<sequence length="291" mass="32376">MTAKTTSSQGYQAPVSSDTGAEATDRNTSIACLNLRRECWNPLSTVVRLREGTRTRSKEMWERSDSYTAKLVYSPIDAQLDPMRCGKEVMGKATSLANTAKLYAEENAKTILFNQSRHSVNSDTESGLAVVFLSEHSSSVTTRTRRSGTGNGVDGVRASAKGDEEDYEVSPGFNDVQGKRLDILREEAIQIETSRLFYTPWGNLTAIVYRASRRRVPCRTKAVGINVKEQRWTMLESLSRIKKEEEGLRVVGRYVNVLMQQMHKGIGYSGGVGKLFPSLLSHISLDPAERQ</sequence>
<feature type="region of interest" description="Disordered" evidence="1">
    <location>
        <begin position="142"/>
        <end position="169"/>
    </location>
</feature>
<organism evidence="2 3">
    <name type="scientific">Dioszegia hungarica</name>
    <dbReference type="NCBI Taxonomy" id="4972"/>
    <lineage>
        <taxon>Eukaryota</taxon>
        <taxon>Fungi</taxon>
        <taxon>Dikarya</taxon>
        <taxon>Basidiomycota</taxon>
        <taxon>Agaricomycotina</taxon>
        <taxon>Tremellomycetes</taxon>
        <taxon>Tremellales</taxon>
        <taxon>Bulleribasidiaceae</taxon>
        <taxon>Dioszegia</taxon>
    </lineage>
</organism>
<accession>A0AA38HD78</accession>
<feature type="compositionally biased region" description="Polar residues" evidence="1">
    <location>
        <begin position="1"/>
        <end position="19"/>
    </location>
</feature>
<feature type="region of interest" description="Disordered" evidence="1">
    <location>
        <begin position="1"/>
        <end position="23"/>
    </location>
</feature>
<protein>
    <submittedName>
        <fullName evidence="2">Uncharacterized protein</fullName>
    </submittedName>
</protein>
<comment type="caution">
    <text evidence="2">The sequence shown here is derived from an EMBL/GenBank/DDBJ whole genome shotgun (WGS) entry which is preliminary data.</text>
</comment>
<evidence type="ECO:0000313" key="3">
    <source>
        <dbReference type="Proteomes" id="UP001164286"/>
    </source>
</evidence>
<dbReference type="AlphaFoldDB" id="A0AA38HD78"/>